<keyword evidence="3" id="KW-1185">Reference proteome</keyword>
<accession>A0ABQ4JJV1</accession>
<evidence type="ECO:0000256" key="1">
    <source>
        <dbReference type="SAM" id="MobiDB-lite"/>
    </source>
</evidence>
<evidence type="ECO:0000313" key="2">
    <source>
        <dbReference type="EMBL" id="GIJ29814.1"/>
    </source>
</evidence>
<feature type="region of interest" description="Disordered" evidence="1">
    <location>
        <begin position="1"/>
        <end position="25"/>
    </location>
</feature>
<evidence type="ECO:0000313" key="3">
    <source>
        <dbReference type="Proteomes" id="UP000653076"/>
    </source>
</evidence>
<comment type="caution">
    <text evidence="2">The sequence shown here is derived from an EMBL/GenBank/DDBJ whole genome shotgun (WGS) entry which is preliminary data.</text>
</comment>
<dbReference type="EMBL" id="BOPC01000084">
    <property type="protein sequence ID" value="GIJ29814.1"/>
    <property type="molecule type" value="Genomic_DNA"/>
</dbReference>
<dbReference type="Proteomes" id="UP000653076">
    <property type="component" value="Unassembled WGS sequence"/>
</dbReference>
<gene>
    <name evidence="2" type="ORF">Vqi01_49760</name>
</gene>
<organism evidence="2 3">
    <name type="scientific">Micromonospora qiuiae</name>
    <dbReference type="NCBI Taxonomy" id="502268"/>
    <lineage>
        <taxon>Bacteria</taxon>
        <taxon>Bacillati</taxon>
        <taxon>Actinomycetota</taxon>
        <taxon>Actinomycetes</taxon>
        <taxon>Micromonosporales</taxon>
        <taxon>Micromonosporaceae</taxon>
        <taxon>Micromonospora</taxon>
    </lineage>
</organism>
<proteinExistence type="predicted"/>
<reference evidence="2 3" key="1">
    <citation type="submission" date="2021-01" db="EMBL/GenBank/DDBJ databases">
        <title>Whole genome shotgun sequence of Verrucosispora qiuiae NBRC 106684.</title>
        <authorList>
            <person name="Komaki H."/>
            <person name="Tamura T."/>
        </authorList>
    </citation>
    <scope>NUCLEOTIDE SEQUENCE [LARGE SCALE GENOMIC DNA]</scope>
    <source>
        <strain evidence="2 3">NBRC 106684</strain>
    </source>
</reference>
<sequence>MLGAGIQAFGDGPDGGREATFDGPLTYPGPAQPWSGHGVLQAKYRRKDIGNKDTQWLRRQIHSELKAWLDPNGRRFNSGRLPEYYILATNVRLSSVPGSGKDSIRTLLLEFVDCLGLKDYALWDGDQLSTYLDAYRGVRENFSDLITPGDLLAKVFDVVDSVLPDSLHSSREPRRQHSTACLAVAEPAPFRKTWRLVPIDSCSPFDLGVHPTLELETESSRLPPYVVRDHDTALRAQLHSAAESGGGSVVVIGDSSAGKSRSLYEACRHVLDGWQILLAEDAAAVREAMEASSEPTLVWLDDTPIPRFLVPGGLTAGDISAWTKARGGTGPNIVVHVLWPDAYQKIDASPTSSVLEPGPTPDPWRPARECLRLATGPRIEVSNSFTDLEARRAADLASATADRRLAAALHDDHYGLTQHLAGAPQVLQHWKLGQVSQPYGAAMLTAAIDLANLGVQVLSSGLLAAAMTSYLTDEQFAEAPPNADEDALQYAKTKLRGGTRALRPLRGSQMGADGGYVLHDYLQQRGGLERHYVPAPPTLWEAIGDHVTDLRLLSRLALAADDRGLTQHALPLLLRTYMIDEECSWRLTYLLLSQGREDRLRELLDEGVGAARWGITWLMIHQDRLDELMSHWGNDDVSEDGWYSLAEVLYDRENEAALRRLSNADCEEGRFYLLQLLEDKCRESDLIDLAEAGDQEAQLSLAAVYARQGKVEKAEEKYDDLIENGDGDVPDEAARALASLLVSAGRGEELREWMIQEEANGYDALRMYYAEFLSHEGRVDELRSLAEGGDSYVVVATFARLLSRLGLLEELRELAARAPAAAGPEFHRALAAADAETELRTLSHKGSARDAHRCLVELLERQGREDEVRQMAHGGDREAQEALIRLLARQDRHAEIAEMAAAGDPSACRYIQSRSPLTVG</sequence>
<protein>
    <recommendedName>
        <fullName evidence="4">Tetratricopeptide repeat protein</fullName>
    </recommendedName>
</protein>
<name>A0ABQ4JJV1_9ACTN</name>
<evidence type="ECO:0008006" key="4">
    <source>
        <dbReference type="Google" id="ProtNLM"/>
    </source>
</evidence>